<feature type="region of interest" description="Disordered" evidence="1">
    <location>
        <begin position="278"/>
        <end position="314"/>
    </location>
</feature>
<dbReference type="PANTHER" id="PTHR23247">
    <property type="entry name" value="NY-REN-41 ANTIGEN L15 -RELATED"/>
    <property type="match status" value="1"/>
</dbReference>
<feature type="compositionally biased region" description="Polar residues" evidence="1">
    <location>
        <begin position="38"/>
        <end position="49"/>
    </location>
</feature>
<reference evidence="3 4" key="1">
    <citation type="submission" date="2019-01" db="EMBL/GenBank/DDBJ databases">
        <title>A draft genome assembly of the solar-powered sea slug Elysia chlorotica.</title>
        <authorList>
            <person name="Cai H."/>
            <person name="Li Q."/>
            <person name="Fang X."/>
            <person name="Li J."/>
            <person name="Curtis N.E."/>
            <person name="Altenburger A."/>
            <person name="Shibata T."/>
            <person name="Feng M."/>
            <person name="Maeda T."/>
            <person name="Schwartz J.A."/>
            <person name="Shigenobu S."/>
            <person name="Lundholm N."/>
            <person name="Nishiyama T."/>
            <person name="Yang H."/>
            <person name="Hasebe M."/>
            <person name="Li S."/>
            <person name="Pierce S.K."/>
            <person name="Wang J."/>
        </authorList>
    </citation>
    <scope>NUCLEOTIDE SEQUENCE [LARGE SCALE GENOMIC DNA]</scope>
    <source>
        <strain evidence="3">EC2010</strain>
        <tissue evidence="3">Whole organism of an adult</tissue>
    </source>
</reference>
<evidence type="ECO:0000259" key="2">
    <source>
        <dbReference type="Pfam" id="PF13904"/>
    </source>
</evidence>
<dbReference type="Pfam" id="PF13904">
    <property type="entry name" value="CCDC34"/>
    <property type="match status" value="1"/>
</dbReference>
<evidence type="ECO:0000313" key="3">
    <source>
        <dbReference type="EMBL" id="RUS77948.1"/>
    </source>
</evidence>
<feature type="compositionally biased region" description="Basic and acidic residues" evidence="1">
    <location>
        <begin position="114"/>
        <end position="145"/>
    </location>
</feature>
<feature type="compositionally biased region" description="Basic and acidic residues" evidence="1">
    <location>
        <begin position="71"/>
        <end position="90"/>
    </location>
</feature>
<evidence type="ECO:0000313" key="4">
    <source>
        <dbReference type="Proteomes" id="UP000271974"/>
    </source>
</evidence>
<dbReference type="PANTHER" id="PTHR23247:SF2">
    <property type="entry name" value="COILED-COIL DOMAIN-CONTAINING PROTEIN 34"/>
    <property type="match status" value="1"/>
</dbReference>
<sequence>MQSPMAGRPRPVTATVTKPKWMTIPSPDAIRKIRSRSLESNGSTESLTSVLDHDSYNSASEVIDDTTFDAAGDKKSNDEEQIKQQTEKDRRPSRRTKTKPDNDLSAWEKWVIQKAKDERQKKQSERQKKKEEKLKKEKEEEEKREKLLKAEVMMQVWLEKKKQALEKQKKTEKARELEEQRKKEEINRQIQLKASEKFSQWEEMKRKEEKERRQQVKMENQRIQEFEKRKKEIAEQKYQEWLMMAKHRPKSAPNSIGYLSGKITGYHDRSAYPQPSFYNPIPWHAPAVPSTIDKGDKTKRSKAKPYRWNPDKYF</sequence>
<keyword evidence="4" id="KW-1185">Reference proteome</keyword>
<dbReference type="STRING" id="188477.A0A3S0ZY03"/>
<feature type="domain" description="Coiled-coil" evidence="2">
    <location>
        <begin position="104"/>
        <end position="283"/>
    </location>
</feature>
<feature type="region of interest" description="Disordered" evidence="1">
    <location>
        <begin position="164"/>
        <end position="188"/>
    </location>
</feature>
<dbReference type="InterPro" id="IPR025259">
    <property type="entry name" value="CCDC34/181"/>
</dbReference>
<dbReference type="Proteomes" id="UP000271974">
    <property type="component" value="Unassembled WGS sequence"/>
</dbReference>
<name>A0A3S0ZY03_ELYCH</name>
<dbReference type="OrthoDB" id="5981665at2759"/>
<proteinExistence type="predicted"/>
<dbReference type="AlphaFoldDB" id="A0A3S0ZY03"/>
<feature type="region of interest" description="Disordered" evidence="1">
    <location>
        <begin position="1"/>
        <end position="145"/>
    </location>
</feature>
<dbReference type="InterPro" id="IPR045323">
    <property type="entry name" value="CCDC34"/>
</dbReference>
<dbReference type="EMBL" id="RQTK01000541">
    <property type="protein sequence ID" value="RUS77948.1"/>
    <property type="molecule type" value="Genomic_DNA"/>
</dbReference>
<organism evidence="3 4">
    <name type="scientific">Elysia chlorotica</name>
    <name type="common">Eastern emerald elysia</name>
    <name type="synonym">Sea slug</name>
    <dbReference type="NCBI Taxonomy" id="188477"/>
    <lineage>
        <taxon>Eukaryota</taxon>
        <taxon>Metazoa</taxon>
        <taxon>Spiralia</taxon>
        <taxon>Lophotrochozoa</taxon>
        <taxon>Mollusca</taxon>
        <taxon>Gastropoda</taxon>
        <taxon>Heterobranchia</taxon>
        <taxon>Euthyneura</taxon>
        <taxon>Panpulmonata</taxon>
        <taxon>Sacoglossa</taxon>
        <taxon>Placobranchoidea</taxon>
        <taxon>Plakobranchidae</taxon>
        <taxon>Elysia</taxon>
    </lineage>
</organism>
<protein>
    <recommendedName>
        <fullName evidence="2">Coiled-coil domain-containing protein</fullName>
    </recommendedName>
</protein>
<evidence type="ECO:0000256" key="1">
    <source>
        <dbReference type="SAM" id="MobiDB-lite"/>
    </source>
</evidence>
<comment type="caution">
    <text evidence="3">The sequence shown here is derived from an EMBL/GenBank/DDBJ whole genome shotgun (WGS) entry which is preliminary data.</text>
</comment>
<accession>A0A3S0ZY03</accession>
<feature type="compositionally biased region" description="Basic and acidic residues" evidence="1">
    <location>
        <begin position="164"/>
        <end position="187"/>
    </location>
</feature>
<gene>
    <name evidence="3" type="ORF">EGW08_014294</name>
</gene>